<proteinExistence type="predicted"/>
<keyword evidence="1" id="KW-0472">Membrane</keyword>
<sequence length="200" mass="21856">MTRGFLSDVLAKWKRFRWQGLVKVWAVFMAIALVLLVESLGVHYGATRFDITYLDRAKAIPAANAIAGQKATNLLVVDSSQEGVSDAESMLDRVFLDMKVPTVTVDLAQDGEIPALKQYQTMVIAMPNLDSLGEHVLQIMQWVKKGGGVMFAMTPEKTGYLDVIGPQIGIESSTYEYVATEGITPSEDFMLGGGADIHVQ</sequence>
<feature type="transmembrane region" description="Helical" evidence="1">
    <location>
        <begin position="21"/>
        <end position="46"/>
    </location>
</feature>
<dbReference type="AlphaFoldDB" id="A0A6N2V1F7"/>
<accession>A0A6N2V1F7</accession>
<gene>
    <name evidence="2" type="ORF">BBLFYP81_02080</name>
</gene>
<name>A0A6N2V1F7_BIFBR</name>
<dbReference type="InterPro" id="IPR018695">
    <property type="entry name" value="DUF2194"/>
</dbReference>
<keyword evidence="1" id="KW-0812">Transmembrane</keyword>
<protein>
    <submittedName>
        <fullName evidence="2">Uncharacterized protein</fullName>
    </submittedName>
</protein>
<dbReference type="Pfam" id="PF09960">
    <property type="entry name" value="DUF2194"/>
    <property type="match status" value="1"/>
</dbReference>
<reference evidence="2" key="1">
    <citation type="submission" date="2019-11" db="EMBL/GenBank/DDBJ databases">
        <authorList>
            <person name="Feng L."/>
        </authorList>
    </citation>
    <scope>NUCLEOTIDE SEQUENCE</scope>
    <source>
        <strain evidence="2">BbreveLFYP81</strain>
    </source>
</reference>
<evidence type="ECO:0000256" key="1">
    <source>
        <dbReference type="SAM" id="Phobius"/>
    </source>
</evidence>
<dbReference type="EMBL" id="CACRSN010000011">
    <property type="protein sequence ID" value="VYT20896.1"/>
    <property type="molecule type" value="Genomic_DNA"/>
</dbReference>
<organism evidence="2">
    <name type="scientific">Bifidobacterium breve</name>
    <dbReference type="NCBI Taxonomy" id="1685"/>
    <lineage>
        <taxon>Bacteria</taxon>
        <taxon>Bacillati</taxon>
        <taxon>Actinomycetota</taxon>
        <taxon>Actinomycetes</taxon>
        <taxon>Bifidobacteriales</taxon>
        <taxon>Bifidobacteriaceae</taxon>
        <taxon>Bifidobacterium</taxon>
    </lineage>
</organism>
<keyword evidence="1" id="KW-1133">Transmembrane helix</keyword>
<evidence type="ECO:0000313" key="2">
    <source>
        <dbReference type="EMBL" id="VYT20896.1"/>
    </source>
</evidence>